<dbReference type="InterPro" id="IPR027266">
    <property type="entry name" value="TrmE/GcvT-like"/>
</dbReference>
<dbReference type="InterPro" id="IPR025867">
    <property type="entry name" value="MnmE_helical"/>
</dbReference>
<evidence type="ECO:0000256" key="7">
    <source>
        <dbReference type="ARBA" id="ARBA00022958"/>
    </source>
</evidence>
<dbReference type="GO" id="GO:0005829">
    <property type="term" value="C:cytosol"/>
    <property type="evidence" value="ECO:0007669"/>
    <property type="project" value="TreeGrafter"/>
</dbReference>
<name>X1GJ23_9ZZZZ</name>
<protein>
    <recommendedName>
        <fullName evidence="12">GTP-binding protein TrmE N-terminal domain-containing protein</fullName>
    </recommendedName>
</protein>
<dbReference type="GO" id="GO:0009507">
    <property type="term" value="C:chloroplast"/>
    <property type="evidence" value="ECO:0007669"/>
    <property type="project" value="UniProtKB-SubCell"/>
</dbReference>
<keyword evidence="4" id="KW-0547">Nucleotide-binding</keyword>
<dbReference type="SUPFAM" id="SSF116878">
    <property type="entry name" value="TrmE connector domain"/>
    <property type="match status" value="1"/>
</dbReference>
<feature type="domain" description="MnmE helical" evidence="10">
    <location>
        <begin position="128"/>
        <end position="222"/>
    </location>
</feature>
<accession>X1GJ23</accession>
<dbReference type="CDD" id="cd14858">
    <property type="entry name" value="TrmE_N"/>
    <property type="match status" value="1"/>
</dbReference>
<gene>
    <name evidence="11" type="ORF">S03H2_20996</name>
</gene>
<sequence length="223" mass="24626">MIDQDTICAISTPPGNGAIAVIRLSGDKAIQITDKIFHPGDKKKLAKQLANTIHYGTIKDKDKLVDEVVVSLFRSPNSYTGEDVVEISCHGATYIQQLLLRVLLKYGARLAKPGEFTMRAFMNGKMDLSQAEAVADLIASSSAASHRIALKQMRGGFSEEIRNLRNELLSFISLIELELDFSEEDVEFADRKELKSLVSRIYNIIHSLSESFSLGNVIKNGVP</sequence>
<keyword evidence="6" id="KW-0460">Magnesium</keyword>
<dbReference type="Pfam" id="PF12631">
    <property type="entry name" value="MnmE_helical"/>
    <property type="match status" value="1"/>
</dbReference>
<organism evidence="11">
    <name type="scientific">marine sediment metagenome</name>
    <dbReference type="NCBI Taxonomy" id="412755"/>
    <lineage>
        <taxon>unclassified sequences</taxon>
        <taxon>metagenomes</taxon>
        <taxon>ecological metagenomes</taxon>
    </lineage>
</organism>
<dbReference type="EMBL" id="BARU01011135">
    <property type="protein sequence ID" value="GAH41609.1"/>
    <property type="molecule type" value="Genomic_DNA"/>
</dbReference>
<dbReference type="AlphaFoldDB" id="X1GJ23"/>
<dbReference type="InterPro" id="IPR027368">
    <property type="entry name" value="MnmE_dom2"/>
</dbReference>
<keyword evidence="3" id="KW-0479">Metal-binding</keyword>
<comment type="subcellular location">
    <subcellularLocation>
        <location evidence="1">Plastid</location>
        <location evidence="1">Chloroplast</location>
    </subcellularLocation>
</comment>
<dbReference type="InterPro" id="IPR018948">
    <property type="entry name" value="GTP-bd_TrmE_N"/>
</dbReference>
<dbReference type="Gene3D" id="3.30.1360.120">
    <property type="entry name" value="Probable tRNA modification gtpase trme, domain 1"/>
    <property type="match status" value="1"/>
</dbReference>
<feature type="domain" description="GTP-binding protein TrmE N-terminal" evidence="9">
    <location>
        <begin position="6"/>
        <end position="125"/>
    </location>
</feature>
<dbReference type="PANTHER" id="PTHR42714:SF2">
    <property type="entry name" value="TRNA MODIFICATION GTPASE GTPBP3, MITOCHONDRIAL"/>
    <property type="match status" value="1"/>
</dbReference>
<evidence type="ECO:0000256" key="8">
    <source>
        <dbReference type="ARBA" id="ARBA00023134"/>
    </source>
</evidence>
<evidence type="ECO:0000259" key="10">
    <source>
        <dbReference type="Pfam" id="PF12631"/>
    </source>
</evidence>
<feature type="non-terminal residue" evidence="11">
    <location>
        <position position="223"/>
    </location>
</feature>
<comment type="caution">
    <text evidence="11">The sequence shown here is derived from an EMBL/GenBank/DDBJ whole genome shotgun (WGS) entry which is preliminary data.</text>
</comment>
<keyword evidence="8" id="KW-0342">GTP-binding</keyword>
<evidence type="ECO:0000256" key="3">
    <source>
        <dbReference type="ARBA" id="ARBA00022723"/>
    </source>
</evidence>
<evidence type="ECO:0000259" key="9">
    <source>
        <dbReference type="Pfam" id="PF10396"/>
    </source>
</evidence>
<dbReference type="Pfam" id="PF10396">
    <property type="entry name" value="TrmE_N"/>
    <property type="match status" value="1"/>
</dbReference>
<keyword evidence="2" id="KW-0819">tRNA processing</keyword>
<dbReference type="PANTHER" id="PTHR42714">
    <property type="entry name" value="TRNA MODIFICATION GTPASE GTPBP3"/>
    <property type="match status" value="1"/>
</dbReference>
<keyword evidence="7" id="KW-0630">Potassium</keyword>
<evidence type="ECO:0000256" key="2">
    <source>
        <dbReference type="ARBA" id="ARBA00022694"/>
    </source>
</evidence>
<dbReference type="SUPFAM" id="SSF103025">
    <property type="entry name" value="Folate-binding domain"/>
    <property type="match status" value="1"/>
</dbReference>
<reference evidence="11" key="1">
    <citation type="journal article" date="2014" name="Front. Microbiol.">
        <title>High frequency of phylogenetically diverse reductive dehalogenase-homologous genes in deep subseafloor sedimentary metagenomes.</title>
        <authorList>
            <person name="Kawai M."/>
            <person name="Futagami T."/>
            <person name="Toyoda A."/>
            <person name="Takaki Y."/>
            <person name="Nishi S."/>
            <person name="Hori S."/>
            <person name="Arai W."/>
            <person name="Tsubouchi T."/>
            <person name="Morono Y."/>
            <person name="Uchiyama I."/>
            <person name="Ito T."/>
            <person name="Fujiyama A."/>
            <person name="Inagaki F."/>
            <person name="Takami H."/>
        </authorList>
    </citation>
    <scope>NUCLEOTIDE SEQUENCE</scope>
    <source>
        <strain evidence="11">Expedition CK06-06</strain>
    </source>
</reference>
<evidence type="ECO:0000256" key="5">
    <source>
        <dbReference type="ARBA" id="ARBA00022801"/>
    </source>
</evidence>
<proteinExistence type="predicted"/>
<dbReference type="FunFam" id="3.30.1360.120:FF:000003">
    <property type="entry name" value="tRNA modification GTPase MnmE"/>
    <property type="match status" value="1"/>
</dbReference>
<dbReference type="GO" id="GO:0046872">
    <property type="term" value="F:metal ion binding"/>
    <property type="evidence" value="ECO:0007669"/>
    <property type="project" value="UniProtKB-KW"/>
</dbReference>
<dbReference type="GO" id="GO:0042802">
    <property type="term" value="F:identical protein binding"/>
    <property type="evidence" value="ECO:0007669"/>
    <property type="project" value="UniProtKB-ARBA"/>
</dbReference>
<dbReference type="GO" id="GO:0030488">
    <property type="term" value="P:tRNA methylation"/>
    <property type="evidence" value="ECO:0007669"/>
    <property type="project" value="TreeGrafter"/>
</dbReference>
<evidence type="ECO:0008006" key="12">
    <source>
        <dbReference type="Google" id="ProtNLM"/>
    </source>
</evidence>
<evidence type="ECO:0000256" key="1">
    <source>
        <dbReference type="ARBA" id="ARBA00004229"/>
    </source>
</evidence>
<dbReference type="GO" id="GO:0002098">
    <property type="term" value="P:tRNA wobble uridine modification"/>
    <property type="evidence" value="ECO:0007669"/>
    <property type="project" value="TreeGrafter"/>
</dbReference>
<evidence type="ECO:0000313" key="11">
    <source>
        <dbReference type="EMBL" id="GAH41609.1"/>
    </source>
</evidence>
<evidence type="ECO:0000256" key="6">
    <source>
        <dbReference type="ARBA" id="ARBA00022842"/>
    </source>
</evidence>
<keyword evidence="5" id="KW-0378">Hydrolase</keyword>
<dbReference type="GO" id="GO:0005525">
    <property type="term" value="F:GTP binding"/>
    <property type="evidence" value="ECO:0007669"/>
    <property type="project" value="UniProtKB-KW"/>
</dbReference>
<dbReference type="Gene3D" id="1.20.120.430">
    <property type="entry name" value="tRNA modification GTPase MnmE domain 2"/>
    <property type="match status" value="1"/>
</dbReference>
<dbReference type="GO" id="GO:0016787">
    <property type="term" value="F:hydrolase activity"/>
    <property type="evidence" value="ECO:0007669"/>
    <property type="project" value="UniProtKB-KW"/>
</dbReference>
<evidence type="ECO:0000256" key="4">
    <source>
        <dbReference type="ARBA" id="ARBA00022741"/>
    </source>
</evidence>